<organism evidence="1 2">
    <name type="scientific">Xenorhabdus kozodoii</name>
    <dbReference type="NCBI Taxonomy" id="351676"/>
    <lineage>
        <taxon>Bacteria</taxon>
        <taxon>Pseudomonadati</taxon>
        <taxon>Pseudomonadota</taxon>
        <taxon>Gammaproteobacteria</taxon>
        <taxon>Enterobacterales</taxon>
        <taxon>Morganellaceae</taxon>
        <taxon>Xenorhabdus</taxon>
    </lineage>
</organism>
<proteinExistence type="predicted"/>
<evidence type="ECO:0000313" key="1">
    <source>
        <dbReference type="EMBL" id="PHM74692.1"/>
    </source>
</evidence>
<comment type="caution">
    <text evidence="1">The sequence shown here is derived from an EMBL/GenBank/DDBJ whole genome shotgun (WGS) entry which is preliminary data.</text>
</comment>
<gene>
    <name evidence="1" type="ORF">Xkoz_00618</name>
</gene>
<name>A0A2D0LGB8_9GAMM</name>
<sequence>MNKVKENEQSPVWAYISVLKIKLRQVSNETSIFANGKHRIAIDIYIQGADYDGNDVIVPENTLLSHSWLIDYDTEEKLDWNRNEEDDFTWSYIDKPNEFTVTPIASSLINHEEYDDSKLSRITYYVYCSPATAGGTKQIAVLIKTQIGTEYTSAFGVSSDFNAFVQITAINETHYKVSDLDAVIYVHPDAGPDVNSGQPPFRNWLQINTYIKLPRDDKYNRHIMSLDWHSNDGDHPLTGDNIPFNSMHQRYHETSSIILGSHSSYYYLHFIWELGEETKVSIGNTTWWDVPIAFNVDINIRQEGSEAVCFTIMKVWARRDSTDLLHDTWLDKFIINIYDQYGNAGRFLVQPRNDNDVEKGKVHLIDL</sequence>
<accession>A0A2D0LGB8</accession>
<dbReference type="OrthoDB" id="4021146at2"/>
<dbReference type="EMBL" id="NJCX01000003">
    <property type="protein sequence ID" value="PHM74692.1"/>
    <property type="molecule type" value="Genomic_DNA"/>
</dbReference>
<keyword evidence="2" id="KW-1185">Reference proteome</keyword>
<dbReference type="RefSeq" id="WP_099140700.1">
    <property type="nucleotide sequence ID" value="NZ_CAWNOR010000064.1"/>
</dbReference>
<dbReference type="AlphaFoldDB" id="A0A2D0LGB8"/>
<protein>
    <submittedName>
        <fullName evidence="1">Uncharacterized protein</fullName>
    </submittedName>
</protein>
<evidence type="ECO:0000313" key="2">
    <source>
        <dbReference type="Proteomes" id="UP000221101"/>
    </source>
</evidence>
<dbReference type="Proteomes" id="UP000221101">
    <property type="component" value="Unassembled WGS sequence"/>
</dbReference>
<reference evidence="1 2" key="1">
    <citation type="journal article" date="2017" name="Nat. Microbiol.">
        <title>Natural product diversity associated with the nematode symbionts Photorhabdus and Xenorhabdus.</title>
        <authorList>
            <person name="Tobias N.J."/>
            <person name="Wolff H."/>
            <person name="Djahanschiri B."/>
            <person name="Grundmann F."/>
            <person name="Kronenwerth M."/>
            <person name="Shi Y.M."/>
            <person name="Simonyi S."/>
            <person name="Grun P."/>
            <person name="Shapiro-Ilan D."/>
            <person name="Pidot S.J."/>
            <person name="Stinear T.P."/>
            <person name="Ebersberger I."/>
            <person name="Bode H.B."/>
        </authorList>
    </citation>
    <scope>NUCLEOTIDE SEQUENCE [LARGE SCALE GENOMIC DNA]</scope>
    <source>
        <strain evidence="1 2">DSM 17907</strain>
    </source>
</reference>